<evidence type="ECO:0000313" key="2">
    <source>
        <dbReference type="EMBL" id="KAK0176492.1"/>
    </source>
</evidence>
<organism evidence="2 3">
    <name type="scientific">Microctonus aethiopoides</name>
    <dbReference type="NCBI Taxonomy" id="144406"/>
    <lineage>
        <taxon>Eukaryota</taxon>
        <taxon>Metazoa</taxon>
        <taxon>Ecdysozoa</taxon>
        <taxon>Arthropoda</taxon>
        <taxon>Hexapoda</taxon>
        <taxon>Insecta</taxon>
        <taxon>Pterygota</taxon>
        <taxon>Neoptera</taxon>
        <taxon>Endopterygota</taxon>
        <taxon>Hymenoptera</taxon>
        <taxon>Apocrita</taxon>
        <taxon>Ichneumonoidea</taxon>
        <taxon>Braconidae</taxon>
        <taxon>Euphorinae</taxon>
        <taxon>Microctonus</taxon>
    </lineage>
</organism>
<feature type="non-terminal residue" evidence="2">
    <location>
        <position position="1"/>
    </location>
</feature>
<evidence type="ECO:0000256" key="1">
    <source>
        <dbReference type="SAM" id="MobiDB-lite"/>
    </source>
</evidence>
<name>A0AA39FV99_9HYME</name>
<evidence type="ECO:0000313" key="3">
    <source>
        <dbReference type="Proteomes" id="UP001168990"/>
    </source>
</evidence>
<dbReference type="Proteomes" id="UP001168990">
    <property type="component" value="Unassembled WGS sequence"/>
</dbReference>
<dbReference type="EMBL" id="JAQQBS010000001">
    <property type="protein sequence ID" value="KAK0176492.1"/>
    <property type="molecule type" value="Genomic_DNA"/>
</dbReference>
<reference evidence="2" key="1">
    <citation type="journal article" date="2023" name="bioRxiv">
        <title>Scaffold-level genome assemblies of two parasitoid biocontrol wasps reveal the parthenogenesis mechanism and an associated novel virus.</title>
        <authorList>
            <person name="Inwood S."/>
            <person name="Skelly J."/>
            <person name="Guhlin J."/>
            <person name="Harrop T."/>
            <person name="Goldson S."/>
            <person name="Dearden P."/>
        </authorList>
    </citation>
    <scope>NUCLEOTIDE SEQUENCE</scope>
    <source>
        <strain evidence="2">Irish</strain>
        <tissue evidence="2">Whole body</tissue>
    </source>
</reference>
<comment type="caution">
    <text evidence="2">The sequence shown here is derived from an EMBL/GenBank/DDBJ whole genome shotgun (WGS) entry which is preliminary data.</text>
</comment>
<keyword evidence="3" id="KW-1185">Reference proteome</keyword>
<protein>
    <submittedName>
        <fullName evidence="2">Uncharacterized protein</fullName>
    </submittedName>
</protein>
<feature type="region of interest" description="Disordered" evidence="1">
    <location>
        <begin position="1"/>
        <end position="28"/>
    </location>
</feature>
<sequence length="103" mass="11845">MEALQVAQHDSNDDDDDDDDNSVENDDEVMKIDLFEMVHARDSLDPYQTYGPKRNERKYRGDVILVLTPAKLGIQCYVKVLPDESCPTEVRVKESERIEDKGE</sequence>
<reference evidence="2" key="2">
    <citation type="submission" date="2023-03" db="EMBL/GenBank/DDBJ databases">
        <authorList>
            <person name="Inwood S.N."/>
            <person name="Skelly J.G."/>
            <person name="Guhlin J."/>
            <person name="Harrop T.W.R."/>
            <person name="Goldson S.G."/>
            <person name="Dearden P.K."/>
        </authorList>
    </citation>
    <scope>NUCLEOTIDE SEQUENCE</scope>
    <source>
        <strain evidence="2">Irish</strain>
        <tissue evidence="2">Whole body</tissue>
    </source>
</reference>
<gene>
    <name evidence="2" type="ORF">PV328_000623</name>
</gene>
<proteinExistence type="predicted"/>
<dbReference type="AlphaFoldDB" id="A0AA39FV99"/>
<accession>A0AA39FV99</accession>
<feature type="compositionally biased region" description="Acidic residues" evidence="1">
    <location>
        <begin position="12"/>
        <end position="27"/>
    </location>
</feature>